<reference evidence="1 2" key="1">
    <citation type="submission" date="2016-07" db="EMBL/GenBank/DDBJ databases">
        <title>Caryophanon tenue genome sequencing.</title>
        <authorList>
            <person name="Verma A."/>
            <person name="Pal Y."/>
            <person name="Krishnamurthi S."/>
        </authorList>
    </citation>
    <scope>NUCLEOTIDE SEQUENCE [LARGE SCALE GENOMIC DNA]</scope>
    <source>
        <strain evidence="1 2">DSM 14152</strain>
    </source>
</reference>
<dbReference type="GO" id="GO:0016740">
    <property type="term" value="F:transferase activity"/>
    <property type="evidence" value="ECO:0007669"/>
    <property type="project" value="UniProtKB-KW"/>
</dbReference>
<dbReference type="RefSeq" id="WP_066547242.1">
    <property type="nucleotide sequence ID" value="NZ_MASJ01000039.1"/>
</dbReference>
<dbReference type="PANTHER" id="PTHR43881:SF1">
    <property type="entry name" value="GAMMA-GLUTAMYLTRANSPEPTIDASE (AFU_ORTHOLOGUE AFUA_4G13580)"/>
    <property type="match status" value="1"/>
</dbReference>
<comment type="caution">
    <text evidence="1">The sequence shown here is derived from an EMBL/GenBank/DDBJ whole genome shotgun (WGS) entry which is preliminary data.</text>
</comment>
<protein>
    <submittedName>
        <fullName evidence="1">Gamma-glutamyltransferase</fullName>
    </submittedName>
</protein>
<dbReference type="PRINTS" id="PR01210">
    <property type="entry name" value="GGTRANSPTASE"/>
</dbReference>
<dbReference type="Proteomes" id="UP000093199">
    <property type="component" value="Unassembled WGS sequence"/>
</dbReference>
<dbReference type="AlphaFoldDB" id="A0A1C0Y6I1"/>
<dbReference type="STRING" id="33978.A6M13_05195"/>
<keyword evidence="1" id="KW-0808">Transferase</keyword>
<dbReference type="InterPro" id="IPR029055">
    <property type="entry name" value="Ntn_hydrolases_N"/>
</dbReference>
<proteinExistence type="predicted"/>
<dbReference type="PANTHER" id="PTHR43881">
    <property type="entry name" value="GAMMA-GLUTAMYLTRANSPEPTIDASE (AFU_ORTHOLOGUE AFUA_4G13580)"/>
    <property type="match status" value="1"/>
</dbReference>
<dbReference type="SUPFAM" id="SSF56235">
    <property type="entry name" value="N-terminal nucleophile aminohydrolases (Ntn hydrolases)"/>
    <property type="match status" value="1"/>
</dbReference>
<name>A0A1C0Y6I1_9BACL</name>
<dbReference type="Gene3D" id="1.10.246.230">
    <property type="match status" value="1"/>
</dbReference>
<dbReference type="Pfam" id="PF01019">
    <property type="entry name" value="G_glu_transpept"/>
    <property type="match status" value="1"/>
</dbReference>
<dbReference type="OrthoDB" id="9781342at2"/>
<dbReference type="InterPro" id="IPR052896">
    <property type="entry name" value="GGT-like_enzyme"/>
</dbReference>
<sequence length="533" mass="58414">MDFLHYPFPSKRNVTIARQGMVATSQPLAAQVGLRILQQGGNAIDAAIATAAALTVVEPTSNGIGGDAFAIVWMNEELYGINGSGPSPQKMSIEAVQALGFDHIPAEGVIPITVPGAPATWAALSEKFGALPLLDVLMPAIEYAEQGFPISPTLGDYWQRAYKKYKETRTALEFQAWFETFSVDGRAPKIGDIWRSPGHARTLRLIGETNGRAFYQGELADEIDAFLRSYGGFLTKDDLAQYRVEWVKPISVNYRGYDVWEIPPNGQGIVAQMALNIYEHTTPKWMDAHDLHVQIEAMKQAFADGKAVITERADMPVTTEQLLCKNRAKAQFEQLAPTAQQPIATPFVKGGTVYLATADKDGNMVSFIQSNYMGFGSGIVIPNTGIALQNRGHDFSMDATHPNALAPKKRTYHTIIPAFLTKDHEAVGPFGVMGAYMQPQGHFQVVNHLIDHQLNPQAALDVPRWQWVKDKTIHVEAHFPLSLVHSLARLGHDIHLQADSGSFGRGQIIIRNPENGVLYGGTESRTDGAIASY</sequence>
<dbReference type="Gene3D" id="3.60.20.40">
    <property type="match status" value="1"/>
</dbReference>
<evidence type="ECO:0000313" key="2">
    <source>
        <dbReference type="Proteomes" id="UP000093199"/>
    </source>
</evidence>
<dbReference type="InterPro" id="IPR043137">
    <property type="entry name" value="GGT_ssub_C"/>
</dbReference>
<keyword evidence="2" id="KW-1185">Reference proteome</keyword>
<evidence type="ECO:0000313" key="1">
    <source>
        <dbReference type="EMBL" id="OCS82797.1"/>
    </source>
</evidence>
<gene>
    <name evidence="1" type="ORF">A6M13_05195</name>
</gene>
<accession>A0A1C0Y6I1</accession>
<organism evidence="1 2">
    <name type="scientific">Caryophanon tenue</name>
    <dbReference type="NCBI Taxonomy" id="33978"/>
    <lineage>
        <taxon>Bacteria</taxon>
        <taxon>Bacillati</taxon>
        <taxon>Bacillota</taxon>
        <taxon>Bacilli</taxon>
        <taxon>Bacillales</taxon>
        <taxon>Caryophanaceae</taxon>
        <taxon>Caryophanon</taxon>
    </lineage>
</organism>
<dbReference type="EMBL" id="MASJ01000039">
    <property type="protein sequence ID" value="OCS82797.1"/>
    <property type="molecule type" value="Genomic_DNA"/>
</dbReference>